<evidence type="ECO:0000313" key="1">
    <source>
        <dbReference type="EMBL" id="KAJ0043459.1"/>
    </source>
</evidence>
<dbReference type="EMBL" id="CM047739">
    <property type="protein sequence ID" value="KAJ0043459.1"/>
    <property type="molecule type" value="Genomic_DNA"/>
</dbReference>
<proteinExistence type="predicted"/>
<sequence>MAQISPLNGFRFFKHVELWGRDETLGEVLENNQRWADGKSRGVLFLVGWIIVETEDLYPINTTLTLAIAIASLPSFILSVANTSKPAISCLGSVGLLGEYCPCSRIKIRPLSDRIGCMHLVSFQEYPEKFYGCSWLRPFLTAEDQSSLVQEALEGNSAAAHAWTASIYSF</sequence>
<gene>
    <name evidence="1" type="ORF">Pint_18677</name>
</gene>
<dbReference type="Proteomes" id="UP001163603">
    <property type="component" value="Chromosome 4"/>
</dbReference>
<evidence type="ECO:0000313" key="2">
    <source>
        <dbReference type="Proteomes" id="UP001163603"/>
    </source>
</evidence>
<protein>
    <submittedName>
        <fullName evidence="1">Uncharacterized protein</fullName>
    </submittedName>
</protein>
<comment type="caution">
    <text evidence="1">The sequence shown here is derived from an EMBL/GenBank/DDBJ whole genome shotgun (WGS) entry which is preliminary data.</text>
</comment>
<reference evidence="2" key="1">
    <citation type="journal article" date="2023" name="G3 (Bethesda)">
        <title>Genome assembly and association tests identify interacting loci associated with vigor, precocity, and sex in interspecific pistachio rootstocks.</title>
        <authorList>
            <person name="Palmer W."/>
            <person name="Jacygrad E."/>
            <person name="Sagayaradj S."/>
            <person name="Cavanaugh K."/>
            <person name="Han R."/>
            <person name="Bertier L."/>
            <person name="Beede B."/>
            <person name="Kafkas S."/>
            <person name="Golino D."/>
            <person name="Preece J."/>
            <person name="Michelmore R."/>
        </authorList>
    </citation>
    <scope>NUCLEOTIDE SEQUENCE [LARGE SCALE GENOMIC DNA]</scope>
</reference>
<organism evidence="1 2">
    <name type="scientific">Pistacia integerrima</name>
    <dbReference type="NCBI Taxonomy" id="434235"/>
    <lineage>
        <taxon>Eukaryota</taxon>
        <taxon>Viridiplantae</taxon>
        <taxon>Streptophyta</taxon>
        <taxon>Embryophyta</taxon>
        <taxon>Tracheophyta</taxon>
        <taxon>Spermatophyta</taxon>
        <taxon>Magnoliopsida</taxon>
        <taxon>eudicotyledons</taxon>
        <taxon>Gunneridae</taxon>
        <taxon>Pentapetalae</taxon>
        <taxon>rosids</taxon>
        <taxon>malvids</taxon>
        <taxon>Sapindales</taxon>
        <taxon>Anacardiaceae</taxon>
        <taxon>Pistacia</taxon>
    </lineage>
</organism>
<accession>A0ACC0Z0D2</accession>
<name>A0ACC0Z0D2_9ROSI</name>
<keyword evidence="2" id="KW-1185">Reference proteome</keyword>